<evidence type="ECO:0000313" key="3">
    <source>
        <dbReference type="Proteomes" id="UP000265566"/>
    </source>
</evidence>
<dbReference type="Proteomes" id="UP000265566">
    <property type="component" value="Chromosome 8"/>
</dbReference>
<keyword evidence="1" id="KW-0732">Signal</keyword>
<accession>A0A396GT73</accession>
<sequence>MGWFFWSVQTGSDAEPVRPGDIKRGRAGFHSFFFFLLSLLLFLDPAREVAGGGSGAVTGKLSRRRHRAGVKNVVVESLVVFVRVLWLEDYYVMLCRLWL</sequence>
<organism evidence="2 3">
    <name type="scientific">Medicago truncatula</name>
    <name type="common">Barrel medic</name>
    <name type="synonym">Medicago tribuloides</name>
    <dbReference type="NCBI Taxonomy" id="3880"/>
    <lineage>
        <taxon>Eukaryota</taxon>
        <taxon>Viridiplantae</taxon>
        <taxon>Streptophyta</taxon>
        <taxon>Embryophyta</taxon>
        <taxon>Tracheophyta</taxon>
        <taxon>Spermatophyta</taxon>
        <taxon>Magnoliopsida</taxon>
        <taxon>eudicotyledons</taxon>
        <taxon>Gunneridae</taxon>
        <taxon>Pentapetalae</taxon>
        <taxon>rosids</taxon>
        <taxon>fabids</taxon>
        <taxon>Fabales</taxon>
        <taxon>Fabaceae</taxon>
        <taxon>Papilionoideae</taxon>
        <taxon>50 kb inversion clade</taxon>
        <taxon>NPAAA clade</taxon>
        <taxon>Hologalegina</taxon>
        <taxon>IRL clade</taxon>
        <taxon>Trifolieae</taxon>
        <taxon>Medicago</taxon>
    </lineage>
</organism>
<evidence type="ECO:0008006" key="4">
    <source>
        <dbReference type="Google" id="ProtNLM"/>
    </source>
</evidence>
<gene>
    <name evidence="2" type="ORF">MtrunA17_Chr8g0371831</name>
</gene>
<evidence type="ECO:0000256" key="1">
    <source>
        <dbReference type="SAM" id="SignalP"/>
    </source>
</evidence>
<evidence type="ECO:0000313" key="2">
    <source>
        <dbReference type="EMBL" id="RHN41975.1"/>
    </source>
</evidence>
<proteinExistence type="predicted"/>
<reference evidence="3" key="1">
    <citation type="journal article" date="2018" name="Nat. Plants">
        <title>Whole-genome landscape of Medicago truncatula symbiotic genes.</title>
        <authorList>
            <person name="Pecrix Y."/>
            <person name="Staton S.E."/>
            <person name="Sallet E."/>
            <person name="Lelandais-Briere C."/>
            <person name="Moreau S."/>
            <person name="Carrere S."/>
            <person name="Blein T."/>
            <person name="Jardinaud M.F."/>
            <person name="Latrasse D."/>
            <person name="Zouine M."/>
            <person name="Zahm M."/>
            <person name="Kreplak J."/>
            <person name="Mayjonade B."/>
            <person name="Satge C."/>
            <person name="Perez M."/>
            <person name="Cauet S."/>
            <person name="Marande W."/>
            <person name="Chantry-Darmon C."/>
            <person name="Lopez-Roques C."/>
            <person name="Bouchez O."/>
            <person name="Berard A."/>
            <person name="Debelle F."/>
            <person name="Munos S."/>
            <person name="Bendahmane A."/>
            <person name="Berges H."/>
            <person name="Niebel A."/>
            <person name="Buitink J."/>
            <person name="Frugier F."/>
            <person name="Benhamed M."/>
            <person name="Crespi M."/>
            <person name="Gouzy J."/>
            <person name="Gamas P."/>
        </authorList>
    </citation>
    <scope>NUCLEOTIDE SEQUENCE [LARGE SCALE GENOMIC DNA]</scope>
    <source>
        <strain evidence="3">cv. Jemalong A17</strain>
    </source>
</reference>
<name>A0A396GT73_MEDTR</name>
<dbReference type="Gramene" id="rna48356">
    <property type="protein sequence ID" value="RHN41975.1"/>
    <property type="gene ID" value="gene48356"/>
</dbReference>
<dbReference type="EMBL" id="PSQE01000008">
    <property type="protein sequence ID" value="RHN41975.1"/>
    <property type="molecule type" value="Genomic_DNA"/>
</dbReference>
<feature type="chain" id="PRO_5017177784" description="Transmembrane protein" evidence="1">
    <location>
        <begin position="49"/>
        <end position="99"/>
    </location>
</feature>
<dbReference type="AlphaFoldDB" id="A0A396GT73"/>
<comment type="caution">
    <text evidence="2">The sequence shown here is derived from an EMBL/GenBank/DDBJ whole genome shotgun (WGS) entry which is preliminary data.</text>
</comment>
<feature type="signal peptide" evidence="1">
    <location>
        <begin position="1"/>
        <end position="48"/>
    </location>
</feature>
<protein>
    <recommendedName>
        <fullName evidence="4">Transmembrane protein</fullName>
    </recommendedName>
</protein>